<dbReference type="GO" id="GO:0016787">
    <property type="term" value="F:hydrolase activity"/>
    <property type="evidence" value="ECO:0007669"/>
    <property type="project" value="UniProtKB-KW"/>
</dbReference>
<protein>
    <recommendedName>
        <fullName evidence="6">Nudix hydrolase domain-containing protein</fullName>
    </recommendedName>
</protein>
<dbReference type="AlphaFoldDB" id="A0A919ITN1"/>
<keyword evidence="8" id="KW-1185">Reference proteome</keyword>
<dbReference type="PRINTS" id="PR00502">
    <property type="entry name" value="NUDIXFAMILY"/>
</dbReference>
<comment type="caution">
    <text evidence="7">The sequence shown here is derived from an EMBL/GenBank/DDBJ whole genome shotgun (WGS) entry which is preliminary data.</text>
</comment>
<dbReference type="InterPro" id="IPR015797">
    <property type="entry name" value="NUDIX_hydrolase-like_dom_sf"/>
</dbReference>
<dbReference type="InterPro" id="IPR020084">
    <property type="entry name" value="NUDIX_hydrolase_CS"/>
</dbReference>
<dbReference type="SUPFAM" id="SSF55811">
    <property type="entry name" value="Nudix"/>
    <property type="match status" value="1"/>
</dbReference>
<dbReference type="PANTHER" id="PTHR43046">
    <property type="entry name" value="GDP-MANNOSE MANNOSYL HYDROLASE"/>
    <property type="match status" value="1"/>
</dbReference>
<dbReference type="InterPro" id="IPR000086">
    <property type="entry name" value="NUDIX_hydrolase_dom"/>
</dbReference>
<evidence type="ECO:0000256" key="3">
    <source>
        <dbReference type="ARBA" id="ARBA00022801"/>
    </source>
</evidence>
<accession>A0A919ITN1</accession>
<dbReference type="Gene3D" id="3.90.79.10">
    <property type="entry name" value="Nucleoside Triphosphate Pyrophosphohydrolase"/>
    <property type="match status" value="1"/>
</dbReference>
<gene>
    <name evidence="7" type="ORF">Acy02nite_89630</name>
</gene>
<dbReference type="PANTHER" id="PTHR43046:SF12">
    <property type="entry name" value="GDP-MANNOSE MANNOSYL HYDROLASE"/>
    <property type="match status" value="1"/>
</dbReference>
<dbReference type="Proteomes" id="UP000619479">
    <property type="component" value="Unassembled WGS sequence"/>
</dbReference>
<name>A0A919ITN1_9ACTN</name>
<evidence type="ECO:0000256" key="2">
    <source>
        <dbReference type="ARBA" id="ARBA00005582"/>
    </source>
</evidence>
<dbReference type="PROSITE" id="PS00893">
    <property type="entry name" value="NUDIX_BOX"/>
    <property type="match status" value="1"/>
</dbReference>
<evidence type="ECO:0000313" key="7">
    <source>
        <dbReference type="EMBL" id="GID71082.1"/>
    </source>
</evidence>
<evidence type="ECO:0000256" key="5">
    <source>
        <dbReference type="RuleBase" id="RU003476"/>
    </source>
</evidence>
<dbReference type="RefSeq" id="WP_203755787.1">
    <property type="nucleotide sequence ID" value="NZ_BAAAUC010000090.1"/>
</dbReference>
<dbReference type="PROSITE" id="PS51462">
    <property type="entry name" value="NUDIX"/>
    <property type="match status" value="1"/>
</dbReference>
<evidence type="ECO:0000256" key="4">
    <source>
        <dbReference type="ARBA" id="ARBA00022842"/>
    </source>
</evidence>
<reference evidence="7" key="1">
    <citation type="submission" date="2021-01" db="EMBL/GenBank/DDBJ databases">
        <title>Whole genome shotgun sequence of Actinoplanes cyaneus NBRC 14990.</title>
        <authorList>
            <person name="Komaki H."/>
            <person name="Tamura T."/>
        </authorList>
    </citation>
    <scope>NUCLEOTIDE SEQUENCE</scope>
    <source>
        <strain evidence="7">NBRC 14990</strain>
    </source>
</reference>
<evidence type="ECO:0000256" key="1">
    <source>
        <dbReference type="ARBA" id="ARBA00001946"/>
    </source>
</evidence>
<dbReference type="Pfam" id="PF00293">
    <property type="entry name" value="NUDIX"/>
    <property type="match status" value="1"/>
</dbReference>
<keyword evidence="3 5" id="KW-0378">Hydrolase</keyword>
<comment type="similarity">
    <text evidence="2 5">Belongs to the Nudix hydrolase family.</text>
</comment>
<evidence type="ECO:0000259" key="6">
    <source>
        <dbReference type="PROSITE" id="PS51462"/>
    </source>
</evidence>
<proteinExistence type="inferred from homology"/>
<organism evidence="7 8">
    <name type="scientific">Actinoplanes cyaneus</name>
    <dbReference type="NCBI Taxonomy" id="52696"/>
    <lineage>
        <taxon>Bacteria</taxon>
        <taxon>Bacillati</taxon>
        <taxon>Actinomycetota</taxon>
        <taxon>Actinomycetes</taxon>
        <taxon>Micromonosporales</taxon>
        <taxon>Micromonosporaceae</taxon>
        <taxon>Actinoplanes</taxon>
    </lineage>
</organism>
<feature type="domain" description="Nudix hydrolase" evidence="6">
    <location>
        <begin position="17"/>
        <end position="149"/>
    </location>
</feature>
<dbReference type="CDD" id="cd18876">
    <property type="entry name" value="NUDIX_Hydrolase"/>
    <property type="match status" value="1"/>
</dbReference>
<sequence length="170" mass="18872">MTSTPLSPTDYYATLPKCITGAGLYLHDEQGRVLLVHPTYRADGTWEIPGGGLDDGENPWQAAAREAREELGLDLTPGRLLVVDWVPAQPDGRPALANYLFDGGQLTSTQLEQIRLPTHELSEWRLTTPEQWPTLLADHMVRRLQACTEALDTKSTAYLNHGRQPTISAR</sequence>
<evidence type="ECO:0000313" key="8">
    <source>
        <dbReference type="Proteomes" id="UP000619479"/>
    </source>
</evidence>
<dbReference type="InterPro" id="IPR020476">
    <property type="entry name" value="Nudix_hydrolase"/>
</dbReference>
<dbReference type="EMBL" id="BOMH01000096">
    <property type="protein sequence ID" value="GID71082.1"/>
    <property type="molecule type" value="Genomic_DNA"/>
</dbReference>
<keyword evidence="4" id="KW-0460">Magnesium</keyword>
<comment type="cofactor">
    <cofactor evidence="1">
        <name>Mg(2+)</name>
        <dbReference type="ChEBI" id="CHEBI:18420"/>
    </cofactor>
</comment>